<reference evidence="2" key="1">
    <citation type="submission" date="2020-04" db="EMBL/GenBank/DDBJ databases">
        <authorList>
            <person name="Chiriac C."/>
            <person name="Salcher M."/>
            <person name="Ghai R."/>
            <person name="Kavagutti S V."/>
        </authorList>
    </citation>
    <scope>NUCLEOTIDE SEQUENCE</scope>
</reference>
<accession>A0A6J5NC10</accession>
<evidence type="ECO:0000313" key="1">
    <source>
        <dbReference type="EMBL" id="CAB4140652.1"/>
    </source>
</evidence>
<evidence type="ECO:0000313" key="3">
    <source>
        <dbReference type="EMBL" id="CAB4213415.1"/>
    </source>
</evidence>
<gene>
    <name evidence="3" type="ORF">UFOVP1449_16</name>
    <name evidence="1" type="ORF">UFOVP400_47</name>
    <name evidence="2" type="ORF">UFOVP669_56</name>
</gene>
<sequence length="267" mass="27006">MAITTLDGALAGMKPPAYYAKALSGTLVAARPFTPFYLAGSPGAAVAPTPGVAGAALTSYAGQIPIPSAVTNTHLAKFTGVSSAQPGMLLLCDRLWHNSGIVVTTTTAQTINSVAWPARDRTGTTNGADVLVGLEISTATGAGASVVSMSYTNSAGTAGRSGTMLIPYTASSIAGAFYPFALAAGDDGVRSIQTYTSTVSMTSGVVHLVAYRVLASLELPAAGIPNGVDVLTSGMPRCYDTTVPFLIFIPSTTTTTQLTGQVGFTQG</sequence>
<dbReference type="EMBL" id="LR796626">
    <property type="protein sequence ID" value="CAB4156317.1"/>
    <property type="molecule type" value="Genomic_DNA"/>
</dbReference>
<evidence type="ECO:0000313" key="2">
    <source>
        <dbReference type="EMBL" id="CAB4156317.1"/>
    </source>
</evidence>
<name>A0A6J5NC10_9CAUD</name>
<dbReference type="EMBL" id="LR796370">
    <property type="protein sequence ID" value="CAB4140652.1"/>
    <property type="molecule type" value="Genomic_DNA"/>
</dbReference>
<proteinExistence type="predicted"/>
<dbReference type="EMBL" id="LR797399">
    <property type="protein sequence ID" value="CAB4213415.1"/>
    <property type="molecule type" value="Genomic_DNA"/>
</dbReference>
<protein>
    <submittedName>
        <fullName evidence="2">Uncharacterized protein</fullName>
    </submittedName>
</protein>
<organism evidence="2">
    <name type="scientific">uncultured Caudovirales phage</name>
    <dbReference type="NCBI Taxonomy" id="2100421"/>
    <lineage>
        <taxon>Viruses</taxon>
        <taxon>Duplodnaviria</taxon>
        <taxon>Heunggongvirae</taxon>
        <taxon>Uroviricota</taxon>
        <taxon>Caudoviricetes</taxon>
        <taxon>Peduoviridae</taxon>
        <taxon>Maltschvirus</taxon>
        <taxon>Maltschvirus maltsch</taxon>
    </lineage>
</organism>